<dbReference type="Proteomes" id="UP001592528">
    <property type="component" value="Unassembled WGS sequence"/>
</dbReference>
<evidence type="ECO:0000313" key="2">
    <source>
        <dbReference type="Proteomes" id="UP001592528"/>
    </source>
</evidence>
<dbReference type="EMBL" id="JBHEZZ010000023">
    <property type="protein sequence ID" value="MFC1405744.1"/>
    <property type="molecule type" value="Genomic_DNA"/>
</dbReference>
<dbReference type="InterPro" id="IPR036388">
    <property type="entry name" value="WH-like_DNA-bd_sf"/>
</dbReference>
<protein>
    <submittedName>
        <fullName evidence="1">Transcriptional regulator</fullName>
    </submittedName>
</protein>
<comment type="caution">
    <text evidence="1">The sequence shown here is derived from an EMBL/GenBank/DDBJ whole genome shotgun (WGS) entry which is preliminary data.</text>
</comment>
<organism evidence="1 2">
    <name type="scientific">Streptacidiphilus cavernicola</name>
    <dbReference type="NCBI Taxonomy" id="3342716"/>
    <lineage>
        <taxon>Bacteria</taxon>
        <taxon>Bacillati</taxon>
        <taxon>Actinomycetota</taxon>
        <taxon>Actinomycetes</taxon>
        <taxon>Kitasatosporales</taxon>
        <taxon>Streptomycetaceae</taxon>
        <taxon>Streptacidiphilus</taxon>
    </lineage>
</organism>
<reference evidence="1 2" key="1">
    <citation type="submission" date="2024-09" db="EMBL/GenBank/DDBJ databases">
        <authorList>
            <person name="Lee S.D."/>
        </authorList>
    </citation>
    <scope>NUCLEOTIDE SEQUENCE [LARGE SCALE GENOMIC DNA]</scope>
    <source>
        <strain evidence="1 2">N1-5</strain>
    </source>
</reference>
<evidence type="ECO:0000313" key="1">
    <source>
        <dbReference type="EMBL" id="MFC1405744.1"/>
    </source>
</evidence>
<accession>A0ABV6UW96</accession>
<dbReference type="Gene3D" id="1.10.10.10">
    <property type="entry name" value="Winged helix-like DNA-binding domain superfamily/Winged helix DNA-binding domain"/>
    <property type="match status" value="1"/>
</dbReference>
<name>A0ABV6UW96_9ACTN</name>
<gene>
    <name evidence="1" type="ORF">ACEZDJ_31085</name>
</gene>
<proteinExistence type="predicted"/>
<keyword evidence="2" id="KW-1185">Reference proteome</keyword>
<dbReference type="RefSeq" id="WP_030263507.1">
    <property type="nucleotide sequence ID" value="NZ_JBHEZZ010000023.1"/>
</dbReference>
<sequence length="440" mass="47701">MPTGQQWLEETTGRVAADGYAWLQAVHWVIGSGLYTPQRSHGPREMGPTTVRLAKFLAELSPCRPGIDYLVRRLGVGERTVQYHLDMLREAGLLAYIERGTRCRSQRAQASQFALVIPPAFDTALGVRIAGHGSQRRMTGIASAGRTLIAMLGRRAAHRTARAAKAKAAASPRPSAPSLNSSAASAASCRCTPMEGGCCTCSADGSPILPPEGKLADGNLDHGSTGNCNVRSPYRRAVNRVGRRYQLAAELVRQVPWLQRAAVPRIAWVIKDLADAGWTVDEVLGWLDTTHVPDRIRRPSAFLAARVKAAHLVIVTAEQRSQLAESRRDSRRAAVARHAEWDGAWCLPTSLTVQRRVALAMAAPIHGSGAVTVTVHGPDDPDVLLEDLTRAEVADLRALAHQTPDLVRFAIEVQGEAYARRLYTNAVVDGTRALRRQAVS</sequence>